<organism evidence="2">
    <name type="scientific">uncultured bacterium</name>
    <name type="common">gcode 4</name>
    <dbReference type="NCBI Taxonomy" id="1234023"/>
    <lineage>
        <taxon>Bacteria</taxon>
        <taxon>environmental samples</taxon>
    </lineage>
</organism>
<comment type="caution">
    <text evidence="2">The sequence shown here is derived from an EMBL/GenBank/DDBJ whole genome shotgun (WGS) entry which is preliminary data.</text>
</comment>
<accession>K1YJ48</accession>
<evidence type="ECO:0000313" key="2">
    <source>
        <dbReference type="EMBL" id="EKD25429.1"/>
    </source>
</evidence>
<feature type="compositionally biased region" description="Basic and acidic residues" evidence="1">
    <location>
        <begin position="63"/>
        <end position="73"/>
    </location>
</feature>
<protein>
    <submittedName>
        <fullName evidence="2">Uncharacterized protein</fullName>
    </submittedName>
</protein>
<reference evidence="2" key="1">
    <citation type="journal article" date="2012" name="Science">
        <title>Fermentation, hydrogen, and sulfur metabolism in multiple uncultivated bacterial phyla.</title>
        <authorList>
            <person name="Wrighton K.C."/>
            <person name="Thomas B.C."/>
            <person name="Sharon I."/>
            <person name="Miller C.S."/>
            <person name="Castelle C.J."/>
            <person name="VerBerkmoes N.C."/>
            <person name="Wilkins M.J."/>
            <person name="Hettich R.L."/>
            <person name="Lipton M.S."/>
            <person name="Williams K.H."/>
            <person name="Long P.E."/>
            <person name="Banfield J.F."/>
        </authorList>
    </citation>
    <scope>NUCLEOTIDE SEQUENCE [LARGE SCALE GENOMIC DNA]</scope>
</reference>
<evidence type="ECO:0000256" key="1">
    <source>
        <dbReference type="SAM" id="MobiDB-lite"/>
    </source>
</evidence>
<sequence>MAIHGITIGNYFWQRLNPKKTAQKMGEASTPTNIEAIKKFFGEDLLTMLGQGDKKNTPAMNPKKVEEPNSPEREAEIKELILREFLV</sequence>
<dbReference type="AlphaFoldDB" id="K1YJ48"/>
<proteinExistence type="predicted"/>
<feature type="region of interest" description="Disordered" evidence="1">
    <location>
        <begin position="51"/>
        <end position="73"/>
    </location>
</feature>
<gene>
    <name evidence="2" type="ORF">ACD_80C00058G0004</name>
</gene>
<name>K1YJ48_9BACT</name>
<dbReference type="EMBL" id="AMFJ01036065">
    <property type="protein sequence ID" value="EKD25429.1"/>
    <property type="molecule type" value="Genomic_DNA"/>
</dbReference>